<evidence type="ECO:0000313" key="12">
    <source>
        <dbReference type="Proteomes" id="UP000005408"/>
    </source>
</evidence>
<dbReference type="AlphaFoldDB" id="A0A8W8N6S3"/>
<dbReference type="OMA" id="NLMGAGC"/>
<reference evidence="11" key="1">
    <citation type="submission" date="2022-08" db="UniProtKB">
        <authorList>
            <consortium name="EnsemblMetazoa"/>
        </authorList>
    </citation>
    <scope>IDENTIFICATION</scope>
    <source>
        <strain evidence="11">05x7-T-G4-1.051#20</strain>
    </source>
</reference>
<keyword evidence="12" id="KW-1185">Reference proteome</keyword>
<evidence type="ECO:0000256" key="8">
    <source>
        <dbReference type="ARBA" id="ARBA00049496"/>
    </source>
</evidence>
<dbReference type="GO" id="GO:0005739">
    <property type="term" value="C:mitochondrion"/>
    <property type="evidence" value="ECO:0007669"/>
    <property type="project" value="UniProtKB-SubCell"/>
</dbReference>
<comment type="subcellular location">
    <subcellularLocation>
        <location evidence="2">Mitochondrion</location>
    </subcellularLocation>
</comment>
<evidence type="ECO:0000313" key="11">
    <source>
        <dbReference type="EnsemblMetazoa" id="G5569.6:cds"/>
    </source>
</evidence>
<keyword evidence="5" id="KW-0809">Transit peptide</keyword>
<evidence type="ECO:0000256" key="1">
    <source>
        <dbReference type="ARBA" id="ARBA00000813"/>
    </source>
</evidence>
<dbReference type="PANTHER" id="PTHR11496:SF83">
    <property type="entry name" value="HYDROXYACID-OXOACID TRANSHYDROGENASE, MITOCHONDRIAL"/>
    <property type="match status" value="1"/>
</dbReference>
<dbReference type="GO" id="GO:0046872">
    <property type="term" value="F:metal ion binding"/>
    <property type="evidence" value="ECO:0007669"/>
    <property type="project" value="InterPro"/>
</dbReference>
<dbReference type="InterPro" id="IPR056798">
    <property type="entry name" value="ADH_Fe_C"/>
</dbReference>
<dbReference type="Gene3D" id="1.20.1090.10">
    <property type="entry name" value="Dehydroquinate synthase-like - alpha domain"/>
    <property type="match status" value="1"/>
</dbReference>
<dbReference type="FunFam" id="3.40.50.1970:FF:000003">
    <property type="entry name" value="Alcohol dehydrogenase, iron-containing"/>
    <property type="match status" value="1"/>
</dbReference>
<dbReference type="Pfam" id="PF25137">
    <property type="entry name" value="ADH_Fe_C"/>
    <property type="match status" value="1"/>
</dbReference>
<feature type="domain" description="Alcohol dehydrogenase iron-type/glycerol dehydrogenase GldA" evidence="9">
    <location>
        <begin position="54"/>
        <end position="226"/>
    </location>
</feature>
<dbReference type="GeneID" id="105344644"/>
<evidence type="ECO:0000259" key="10">
    <source>
        <dbReference type="Pfam" id="PF25137"/>
    </source>
</evidence>
<protein>
    <recommendedName>
        <fullName evidence="4">hydroxyacid-oxoacid transhydrogenase</fullName>
        <ecNumber evidence="4">1.1.99.24</ecNumber>
    </recommendedName>
</protein>
<evidence type="ECO:0000259" key="9">
    <source>
        <dbReference type="Pfam" id="PF00465"/>
    </source>
</evidence>
<dbReference type="FunFam" id="1.20.1090.10:FF:000003">
    <property type="entry name" value="Probable hydroxyacid-oxoacid transhydrogenase, mitochondrial"/>
    <property type="match status" value="1"/>
</dbReference>
<keyword evidence="7" id="KW-0496">Mitochondrion</keyword>
<name>A0A8W8N6S3_MAGGI</name>
<comment type="catalytic activity">
    <reaction evidence="8">
        <text>4-hydroxybutanoate + 2-oxoglutarate = (R)-2-hydroxyglutarate + succinate semialdehyde</text>
        <dbReference type="Rhea" id="RHEA:24734"/>
        <dbReference type="ChEBI" id="CHEBI:15801"/>
        <dbReference type="ChEBI" id="CHEBI:16724"/>
        <dbReference type="ChEBI" id="CHEBI:16810"/>
        <dbReference type="ChEBI" id="CHEBI:57706"/>
        <dbReference type="EC" id="1.1.99.24"/>
    </reaction>
</comment>
<feature type="domain" description="Fe-containing alcohol dehydrogenase-like C-terminal" evidence="10">
    <location>
        <begin position="277"/>
        <end position="464"/>
    </location>
</feature>
<evidence type="ECO:0000256" key="3">
    <source>
        <dbReference type="ARBA" id="ARBA00010005"/>
    </source>
</evidence>
<evidence type="ECO:0000256" key="5">
    <source>
        <dbReference type="ARBA" id="ARBA00022946"/>
    </source>
</evidence>
<dbReference type="EnsemblMetazoa" id="G5569.5">
    <property type="protein sequence ID" value="G5569.5:cds"/>
    <property type="gene ID" value="G5569"/>
</dbReference>
<evidence type="ECO:0000256" key="6">
    <source>
        <dbReference type="ARBA" id="ARBA00023002"/>
    </source>
</evidence>
<sequence length="468" mass="50945">MAGKSALGVGQIFKRFSNLRLAGNIQGATLVQGRKQYGTNTDEKEYAFEMACSNIRYGEGVTQEIGMDCKNLGGRNICVMTDSTLVKLPPVQVVCDALEKAGLKYSVYDKCRVEPSDQSFKAAIDFATKGEFDVFVAVGGGSVMDTCKAANLYSSNPKAEFLDYVNAPIGKGLPVTHKLKPLIAVTTTAGTGSETTGTAVFDLKHMKAKTGISNREIRPTLGIVDPLHLRSMPERVAAYSGIDVLCHAIESYTALPYYDRAPRPTNPNMRPAYQGYNPVSDIWSRHALEITNKYIRRAVYDASDDEARSIMHLASCYAGIGFGNAGCHLCHAMSYPISGLVREFMSKGYDDDHPMVPHGLSVIVTAPAVFEFTASACPERHLQAASFLGVDITNKKVEDAGPILGDRLRLIMQDLEVPDGLTSLGYTKDDIPNLVKGTMPQHRLTKLSPKAIDEEVITGILEKSLKNY</sequence>
<evidence type="ECO:0000256" key="2">
    <source>
        <dbReference type="ARBA" id="ARBA00004173"/>
    </source>
</evidence>
<dbReference type="CDD" id="cd08190">
    <property type="entry name" value="HOT"/>
    <property type="match status" value="1"/>
</dbReference>
<dbReference type="GO" id="GO:0004022">
    <property type="term" value="F:alcohol dehydrogenase (NAD+) activity"/>
    <property type="evidence" value="ECO:0007669"/>
    <property type="project" value="InterPro"/>
</dbReference>
<dbReference type="Proteomes" id="UP000005408">
    <property type="component" value="Unassembled WGS sequence"/>
</dbReference>
<dbReference type="InterPro" id="IPR001670">
    <property type="entry name" value="ADH_Fe/GldA"/>
</dbReference>
<accession>A0A8W8N6S3</accession>
<dbReference type="InterPro" id="IPR042157">
    <property type="entry name" value="HOT"/>
</dbReference>
<dbReference type="SUPFAM" id="SSF56796">
    <property type="entry name" value="Dehydroquinate synthase-like"/>
    <property type="match status" value="1"/>
</dbReference>
<comment type="catalytic activity">
    <reaction evidence="1">
        <text>(S)-3-hydroxybutanoate + 2-oxoglutarate = (R)-2-hydroxyglutarate + acetoacetate</text>
        <dbReference type="Rhea" id="RHEA:23048"/>
        <dbReference type="ChEBI" id="CHEBI:11047"/>
        <dbReference type="ChEBI" id="CHEBI:13705"/>
        <dbReference type="ChEBI" id="CHEBI:15801"/>
        <dbReference type="ChEBI" id="CHEBI:16810"/>
        <dbReference type="EC" id="1.1.99.24"/>
    </reaction>
</comment>
<dbReference type="EC" id="1.1.99.24" evidence="4"/>
<dbReference type="Pfam" id="PF00465">
    <property type="entry name" value="Fe-ADH"/>
    <property type="match status" value="1"/>
</dbReference>
<comment type="similarity">
    <text evidence="3">Belongs to the iron-containing alcohol dehydrogenase family. Hydroxyacid-oxoacid transhydrogenase subfamily.</text>
</comment>
<dbReference type="KEGG" id="crg:105344644"/>
<evidence type="ECO:0000256" key="4">
    <source>
        <dbReference type="ARBA" id="ARBA00013182"/>
    </source>
</evidence>
<dbReference type="OrthoDB" id="339764at2759"/>
<organism evidence="11 12">
    <name type="scientific">Magallana gigas</name>
    <name type="common">Pacific oyster</name>
    <name type="synonym">Crassostrea gigas</name>
    <dbReference type="NCBI Taxonomy" id="29159"/>
    <lineage>
        <taxon>Eukaryota</taxon>
        <taxon>Metazoa</taxon>
        <taxon>Spiralia</taxon>
        <taxon>Lophotrochozoa</taxon>
        <taxon>Mollusca</taxon>
        <taxon>Bivalvia</taxon>
        <taxon>Autobranchia</taxon>
        <taxon>Pteriomorphia</taxon>
        <taxon>Ostreida</taxon>
        <taxon>Ostreoidea</taxon>
        <taxon>Ostreidae</taxon>
        <taxon>Magallana</taxon>
    </lineage>
</organism>
<dbReference type="InterPro" id="IPR039697">
    <property type="entry name" value="Alcohol_dehydrogenase_Fe"/>
</dbReference>
<dbReference type="EnsemblMetazoa" id="G5569.3">
    <property type="protein sequence ID" value="G5569.3:cds"/>
    <property type="gene ID" value="G5569"/>
</dbReference>
<dbReference type="GO" id="GO:0047988">
    <property type="term" value="F:hydroxyacid-oxoacid transhydrogenase activity"/>
    <property type="evidence" value="ECO:0007669"/>
    <property type="project" value="UniProtKB-EC"/>
</dbReference>
<keyword evidence="6" id="KW-0560">Oxidoreductase</keyword>
<dbReference type="PANTHER" id="PTHR11496">
    <property type="entry name" value="ALCOHOL DEHYDROGENASE"/>
    <property type="match status" value="1"/>
</dbReference>
<proteinExistence type="inferred from homology"/>
<dbReference type="Gene3D" id="3.40.50.1970">
    <property type="match status" value="1"/>
</dbReference>
<evidence type="ECO:0000256" key="7">
    <source>
        <dbReference type="ARBA" id="ARBA00023128"/>
    </source>
</evidence>
<dbReference type="EnsemblMetazoa" id="G5569.6">
    <property type="protein sequence ID" value="G5569.6:cds"/>
    <property type="gene ID" value="G5569"/>
</dbReference>